<keyword evidence="1" id="KW-1133">Transmembrane helix</keyword>
<evidence type="ECO:0000256" key="1">
    <source>
        <dbReference type="SAM" id="Phobius"/>
    </source>
</evidence>
<sequence>MNTKKQRNDKKGVLFFTLLSFFLLFLMFSFSIDNVYGFSNDIITNSDNISFSKDLNQSNISLKNNLNFSNDSIQNSNETNNSESSNDTSDVINLADSSSINQLNHNKAKSSASNATLAGYLNDESDYYADNHLNNNYKNKNNYDLLNKSENIDNIDKTDELKGSTNLSNIDFNNSYFIFQNYDPNFNYYDYFNAIINNVSYNDVFLISSSHFNGNGFNSFNNIIKELSNINFIKIDNNDNSVIFDFQSDERPTLTILFFIKIFMKNHDNCKEHLNSF</sequence>
<name>A0A843AFU9_METAZ</name>
<proteinExistence type="predicted"/>
<dbReference type="AlphaFoldDB" id="A0A843AFU9"/>
<accession>A0A843AFU9</accession>
<evidence type="ECO:0000313" key="3">
    <source>
        <dbReference type="Proteomes" id="UP000658733"/>
    </source>
</evidence>
<organism evidence="2 3">
    <name type="scientific">Methanobrevibacter arboriphilus</name>
    <dbReference type="NCBI Taxonomy" id="39441"/>
    <lineage>
        <taxon>Archaea</taxon>
        <taxon>Methanobacteriati</taxon>
        <taxon>Methanobacteriota</taxon>
        <taxon>Methanomada group</taxon>
        <taxon>Methanobacteria</taxon>
        <taxon>Methanobacteriales</taxon>
        <taxon>Methanobacteriaceae</taxon>
        <taxon>Methanobrevibacter</taxon>
    </lineage>
</organism>
<dbReference type="RefSeq" id="WP_278521653.1">
    <property type="nucleotide sequence ID" value="NZ_JADIIN010000010.1"/>
</dbReference>
<keyword evidence="1" id="KW-0812">Transmembrane</keyword>
<dbReference type="Proteomes" id="UP000658733">
    <property type="component" value="Unassembled WGS sequence"/>
</dbReference>
<dbReference type="EMBL" id="JADIIN010000010">
    <property type="protein sequence ID" value="MBF4467966.1"/>
    <property type="molecule type" value="Genomic_DNA"/>
</dbReference>
<evidence type="ECO:0000313" key="2">
    <source>
        <dbReference type="EMBL" id="MBF4467966.1"/>
    </source>
</evidence>
<comment type="caution">
    <text evidence="2">The sequence shown here is derived from an EMBL/GenBank/DDBJ whole genome shotgun (WGS) entry which is preliminary data.</text>
</comment>
<gene>
    <name evidence="2" type="ORF">ISP01_01040</name>
</gene>
<keyword evidence="1" id="KW-0472">Membrane</keyword>
<reference evidence="2" key="1">
    <citation type="submission" date="2020-10" db="EMBL/GenBank/DDBJ databases">
        <title>Dehalococcoides mccartyi of a TCE/Cr reducing biochatode.</title>
        <authorList>
            <person name="Matturro B."/>
        </authorList>
    </citation>
    <scope>NUCLEOTIDE SEQUENCE</scope>
    <source>
        <strain evidence="2">Bin4</strain>
    </source>
</reference>
<feature type="transmembrane region" description="Helical" evidence="1">
    <location>
        <begin position="12"/>
        <end position="32"/>
    </location>
</feature>
<protein>
    <submittedName>
        <fullName evidence="2">Uncharacterized protein</fullName>
    </submittedName>
</protein>